<organism evidence="1 2">
    <name type="scientific">Staphylococcus phage SP197</name>
    <dbReference type="NCBI Taxonomy" id="2495554"/>
    <lineage>
        <taxon>Viruses</taxon>
        <taxon>Duplodnaviria</taxon>
        <taxon>Heunggongvirae</taxon>
        <taxon>Uroviricota</taxon>
        <taxon>Caudoviricetes</taxon>
        <taxon>Coventryvirus</taxon>
        <taxon>Coventryvirus SP197</taxon>
    </lineage>
</organism>
<evidence type="ECO:0000313" key="2">
    <source>
        <dbReference type="Proteomes" id="UP000295704"/>
    </source>
</evidence>
<sequence length="107" mass="12617">MTEAFSAEEIEVMELNGITRGCALNRIKRLGWSREQAISKPPIKKRLKIVEDEKREILKLESIIDPKKAYQRFLESRKDKTHLVKYPQSVKASDYYKYLKSQALWSE</sequence>
<keyword evidence="2" id="KW-1185">Reference proteome</keyword>
<proteinExistence type="predicted"/>
<dbReference type="EMBL" id="AP019561">
    <property type="protein sequence ID" value="BBJ34014.1"/>
    <property type="molecule type" value="Genomic_DNA"/>
</dbReference>
<protein>
    <submittedName>
        <fullName evidence="1">Phage protein</fullName>
    </submittedName>
</protein>
<evidence type="ECO:0000313" key="1">
    <source>
        <dbReference type="EMBL" id="BBJ34014.1"/>
    </source>
</evidence>
<dbReference type="Proteomes" id="UP000295704">
    <property type="component" value="Segment"/>
</dbReference>
<name>A0A494WIW1_9CAUD</name>
<accession>A0A494WIW1</accession>
<gene>
    <name evidence="1" type="ORF">SP197g_07</name>
</gene>
<reference evidence="1 2" key="1">
    <citation type="submission" date="2019-04" db="EMBL/GenBank/DDBJ databases">
        <title>Genome of Staphylococcus phage SP197.</title>
        <authorList>
            <person name="Azam A.H."/>
            <person name="Arai H."/>
            <person name="Miyanaga K."/>
            <person name="Tanji Y."/>
        </authorList>
    </citation>
    <scope>NUCLEOTIDE SEQUENCE [LARGE SCALE GENOMIC DNA]</scope>
    <source>
        <strain evidence="1 2">SP197</strain>
    </source>
</reference>